<organism evidence="1 2">
    <name type="scientific">Arcobacter suis CECT 7833</name>
    <dbReference type="NCBI Taxonomy" id="663365"/>
    <lineage>
        <taxon>Bacteria</taxon>
        <taxon>Pseudomonadati</taxon>
        <taxon>Campylobacterota</taxon>
        <taxon>Epsilonproteobacteria</taxon>
        <taxon>Campylobacterales</taxon>
        <taxon>Arcobacteraceae</taxon>
        <taxon>Arcobacter</taxon>
    </lineage>
</organism>
<dbReference type="Proteomes" id="UP000263040">
    <property type="component" value="Chromosome"/>
</dbReference>
<gene>
    <name evidence="1" type="ORF">ASUIS_0746</name>
</gene>
<sequence>MERKIKITEPKTIISGAFKTGKSYLIYDFLSAFKPKEYLYIDFSDLRNDVIEIKENLEKFLKMNEISVLVLENFAFDFELPSCENIIISTKNPVNFKGFKNLIISALDFEEYLLHDNRHQNIIQSFNSFLKFGNLAELINYEDHKKINRLQEIIELQCKDETQYEIFKILIENIDEKKSLFQLFNNLKSKIKISKDKFYETCKIYENNKSIYFLQKYNQEKSVKKIYVYNHSFLNAISHVKKFKNEFSNMIFLELIHKYKDIYYLDNIDFYIKSKNIAIIPIPFFNRFLMNNALKKIIKNAHEFDINEINIITISNNEKISDSKLKINIIPFYEWALS</sequence>
<dbReference type="KEGG" id="asui:ASUIS_0746"/>
<keyword evidence="1" id="KW-0067">ATP-binding</keyword>
<keyword evidence="1" id="KW-0547">Nucleotide-binding</keyword>
<keyword evidence="2" id="KW-1185">Reference proteome</keyword>
<protein>
    <submittedName>
        <fullName evidence="1">ATP-binding protein (AAA domain)</fullName>
    </submittedName>
</protein>
<dbReference type="EMBL" id="CP032100">
    <property type="protein sequence ID" value="AXX89240.1"/>
    <property type="molecule type" value="Genomic_DNA"/>
</dbReference>
<name>A0AAD0SQR1_9BACT</name>
<dbReference type="GO" id="GO:0005524">
    <property type="term" value="F:ATP binding"/>
    <property type="evidence" value="ECO:0007669"/>
    <property type="project" value="UniProtKB-KW"/>
</dbReference>
<evidence type="ECO:0000313" key="1">
    <source>
        <dbReference type="EMBL" id="AXX89240.1"/>
    </source>
</evidence>
<reference evidence="1 2" key="1">
    <citation type="submission" date="2018-08" db="EMBL/GenBank/DDBJ databases">
        <title>Complete genome of the Arcobacter suis type strain LMG 26152.</title>
        <authorList>
            <person name="Miller W.G."/>
            <person name="Yee E."/>
            <person name="Bono J.L."/>
        </authorList>
    </citation>
    <scope>NUCLEOTIDE SEQUENCE [LARGE SCALE GENOMIC DNA]</scope>
    <source>
        <strain evidence="1 2">CECT 7833</strain>
    </source>
</reference>
<accession>A0AAD0SQR1</accession>
<evidence type="ECO:0000313" key="2">
    <source>
        <dbReference type="Proteomes" id="UP000263040"/>
    </source>
</evidence>
<dbReference type="RefSeq" id="WP_226799981.1">
    <property type="nucleotide sequence ID" value="NZ_CP032100.1"/>
</dbReference>
<dbReference type="AlphaFoldDB" id="A0AAD0SQR1"/>
<proteinExistence type="predicted"/>